<dbReference type="AlphaFoldDB" id="A0A1D1YEV6"/>
<dbReference type="InterPro" id="IPR036322">
    <property type="entry name" value="WD40_repeat_dom_sf"/>
</dbReference>
<evidence type="ECO:0000256" key="3">
    <source>
        <dbReference type="ARBA" id="ARBA00022737"/>
    </source>
</evidence>
<evidence type="ECO:0000256" key="2">
    <source>
        <dbReference type="ARBA" id="ARBA00022574"/>
    </source>
</evidence>
<comment type="similarity">
    <text evidence="4">Belongs to the WD repeat PROPPIN family.</text>
</comment>
<dbReference type="InterPro" id="IPR048720">
    <property type="entry name" value="PROPPIN"/>
</dbReference>
<name>A0A1D1YEV6_9ARAE</name>
<dbReference type="Pfam" id="PF21032">
    <property type="entry name" value="PROPPIN"/>
    <property type="match status" value="1"/>
</dbReference>
<evidence type="ECO:0000256" key="1">
    <source>
        <dbReference type="ARBA" id="ARBA00004623"/>
    </source>
</evidence>
<organism evidence="5">
    <name type="scientific">Anthurium amnicola</name>
    <dbReference type="NCBI Taxonomy" id="1678845"/>
    <lineage>
        <taxon>Eukaryota</taxon>
        <taxon>Viridiplantae</taxon>
        <taxon>Streptophyta</taxon>
        <taxon>Embryophyta</taxon>
        <taxon>Tracheophyta</taxon>
        <taxon>Spermatophyta</taxon>
        <taxon>Magnoliopsida</taxon>
        <taxon>Liliopsida</taxon>
        <taxon>Araceae</taxon>
        <taxon>Pothoideae</taxon>
        <taxon>Potheae</taxon>
        <taxon>Anthurium</taxon>
    </lineage>
</organism>
<dbReference type="Gene3D" id="2.130.10.10">
    <property type="entry name" value="YVTN repeat-like/Quinoprotein amine dehydrogenase"/>
    <property type="match status" value="2"/>
</dbReference>
<proteinExistence type="inferred from homology"/>
<dbReference type="InterPro" id="IPR015943">
    <property type="entry name" value="WD40/YVTN_repeat-like_dom_sf"/>
</dbReference>
<sequence>RAARAFFRSSIRPGELEGRIRFRVQGYKKSPPNSSSDGVMASKPSSASPILCASFNQDNSCFAIGARDGFRIFDAATGRLCYERSLGAFSIVEMLFSTSLLAVVGAGEQPSLSPRRLCLFNTANGTTRKELNFLTSILAVRLNRKRLIVILQEKTYIYDLNSLAILDTIDTVPNPKGLCAFSPSSEGGYLALPASRTKGSVLIYNTVELFSLCQIDAHQKPLAAIAFSSNGMYMATASEQGTIIRVHLVSQATKSYSFRRGTYPSMIYSISFGPSMDFPDTLVATSSSGSVHIFSLESILNQSRPTGLLGSMIPDSINGALESAHHHVLHNAVPRGVKSHLIIHSVDKVVSTVQTAASVRLSIFIVDQGGYLREYTVNISQSKELSWSLERELNLLLTDSDIRY</sequence>
<comment type="subcellular location">
    <subcellularLocation>
        <location evidence="1">Preautophagosomal structure membrane</location>
        <topology evidence="1">Peripheral membrane protein</topology>
    </subcellularLocation>
</comment>
<dbReference type="EMBL" id="GDJX01014769">
    <property type="protein sequence ID" value="JAT53167.1"/>
    <property type="molecule type" value="Transcribed_RNA"/>
</dbReference>
<feature type="non-terminal residue" evidence="5">
    <location>
        <position position="1"/>
    </location>
</feature>
<evidence type="ECO:0000256" key="4">
    <source>
        <dbReference type="ARBA" id="ARBA00025740"/>
    </source>
</evidence>
<reference evidence="5" key="1">
    <citation type="submission" date="2015-07" db="EMBL/GenBank/DDBJ databases">
        <title>Transcriptome Assembly of Anthurium amnicola.</title>
        <authorList>
            <person name="Suzuki J."/>
        </authorList>
    </citation>
    <scope>NUCLEOTIDE SEQUENCE</scope>
</reference>
<keyword evidence="2" id="KW-0853">WD repeat</keyword>
<keyword evidence="3" id="KW-0677">Repeat</keyword>
<evidence type="ECO:0000313" key="5">
    <source>
        <dbReference type="EMBL" id="JAT53167.1"/>
    </source>
</evidence>
<dbReference type="SUPFAM" id="SSF50978">
    <property type="entry name" value="WD40 repeat-like"/>
    <property type="match status" value="1"/>
</dbReference>
<dbReference type="SMART" id="SM00320">
    <property type="entry name" value="WD40"/>
    <property type="match status" value="3"/>
</dbReference>
<accession>A0A1D1YEV6</accession>
<dbReference type="InterPro" id="IPR001680">
    <property type="entry name" value="WD40_rpt"/>
</dbReference>
<dbReference type="GO" id="GO:0034045">
    <property type="term" value="C:phagophore assembly site membrane"/>
    <property type="evidence" value="ECO:0007669"/>
    <property type="project" value="UniProtKB-SubCell"/>
</dbReference>
<gene>
    <name evidence="5" type="primary">ATG18_4</name>
    <name evidence="5" type="ORF">g.120337</name>
</gene>
<dbReference type="PANTHER" id="PTHR11227">
    <property type="entry name" value="WD-REPEAT PROTEIN INTERACTING WITH PHOSPHOINOSIDES WIPI -RELATED"/>
    <property type="match status" value="1"/>
</dbReference>
<protein>
    <submittedName>
        <fullName evidence="5">Autophagy-related protein 18</fullName>
    </submittedName>
</protein>